<evidence type="ECO:0000256" key="1">
    <source>
        <dbReference type="SAM" id="MobiDB-lite"/>
    </source>
</evidence>
<dbReference type="InterPro" id="IPR021827">
    <property type="entry name" value="Nup186/Nup192/Nup205"/>
</dbReference>
<dbReference type="EMBL" id="KI393866">
    <property type="protein sequence ID" value="ERN06913.1"/>
    <property type="molecule type" value="Genomic_DNA"/>
</dbReference>
<gene>
    <name evidence="3" type="ORF">AMTR_s00005p00258270</name>
</gene>
<evidence type="ECO:0000259" key="2">
    <source>
        <dbReference type="PROSITE" id="PS51840"/>
    </source>
</evidence>
<protein>
    <recommendedName>
        <fullName evidence="2">C2 NT-type domain-containing protein</fullName>
    </recommendedName>
</protein>
<feature type="compositionally biased region" description="Basic and acidic residues" evidence="1">
    <location>
        <begin position="170"/>
        <end position="182"/>
    </location>
</feature>
<dbReference type="AlphaFoldDB" id="W1PG31"/>
<dbReference type="Pfam" id="PF10358">
    <property type="entry name" value="NT-C2"/>
    <property type="match status" value="1"/>
</dbReference>
<feature type="compositionally biased region" description="Low complexity" evidence="1">
    <location>
        <begin position="208"/>
        <end position="217"/>
    </location>
</feature>
<evidence type="ECO:0000313" key="4">
    <source>
        <dbReference type="Proteomes" id="UP000017836"/>
    </source>
</evidence>
<evidence type="ECO:0000313" key="3">
    <source>
        <dbReference type="EMBL" id="ERN06913.1"/>
    </source>
</evidence>
<dbReference type="STRING" id="13333.W1PG31"/>
<feature type="compositionally biased region" description="Acidic residues" evidence="1">
    <location>
        <begin position="195"/>
        <end position="205"/>
    </location>
</feature>
<dbReference type="PANTHER" id="PTHR31344:SF15">
    <property type="entry name" value="EEIG1_EHBP1 PROTEIN AMINO-TERMINAL DOMAIN PROTEIN"/>
    <property type="match status" value="1"/>
</dbReference>
<dbReference type="Gramene" id="ERN06913">
    <property type="protein sequence ID" value="ERN06913"/>
    <property type="gene ID" value="AMTR_s00005p00258270"/>
</dbReference>
<reference evidence="4" key="1">
    <citation type="journal article" date="2013" name="Science">
        <title>The Amborella genome and the evolution of flowering plants.</title>
        <authorList>
            <consortium name="Amborella Genome Project"/>
        </authorList>
    </citation>
    <scope>NUCLEOTIDE SEQUENCE [LARGE SCALE GENOMIC DNA]</scope>
</reference>
<dbReference type="PANTHER" id="PTHR31344">
    <property type="entry name" value="NUCLEAR PORE COMPLEX PROTEIN NUP205"/>
    <property type="match status" value="1"/>
</dbReference>
<sequence length="243" mass="26938">MVLGLRTKNRKGSTVNVDYVIHIQEIKPWPPSQSLKSLRSVTLQWENGERQSGSTKIVTPLTADGKIEFNESFRLPVSLCRDLSAKTETYQKNCLEMNLYEPRRDKTKGQLLGSAMVDLAEHGILKDAVSISVPMNCKRSFRNTAQPVVYIQIQPFERDSASFSSRDSLAKESSLDKDDGKESISTLMSEEYAEEAEIASFTDDDVSSHSSLPGSPSEAEARIQESGDTGDSRQGAEEVWIVA</sequence>
<name>W1PG31_AMBTC</name>
<dbReference type="OMA" id="LEWIWIR"/>
<feature type="compositionally biased region" description="Basic and acidic residues" evidence="1">
    <location>
        <begin position="219"/>
        <end position="236"/>
    </location>
</feature>
<accession>W1PG31</accession>
<dbReference type="Proteomes" id="UP000017836">
    <property type="component" value="Unassembled WGS sequence"/>
</dbReference>
<dbReference type="InterPro" id="IPR019448">
    <property type="entry name" value="NT-C2"/>
</dbReference>
<keyword evidence="4" id="KW-1185">Reference proteome</keyword>
<feature type="domain" description="C2 NT-type" evidence="2">
    <location>
        <begin position="7"/>
        <end position="157"/>
    </location>
</feature>
<organism evidence="3 4">
    <name type="scientific">Amborella trichopoda</name>
    <dbReference type="NCBI Taxonomy" id="13333"/>
    <lineage>
        <taxon>Eukaryota</taxon>
        <taxon>Viridiplantae</taxon>
        <taxon>Streptophyta</taxon>
        <taxon>Embryophyta</taxon>
        <taxon>Tracheophyta</taxon>
        <taxon>Spermatophyta</taxon>
        <taxon>Magnoliopsida</taxon>
        <taxon>Amborellales</taxon>
        <taxon>Amborellaceae</taxon>
        <taxon>Amborella</taxon>
    </lineage>
</organism>
<dbReference type="PROSITE" id="PS51840">
    <property type="entry name" value="C2_NT"/>
    <property type="match status" value="1"/>
</dbReference>
<feature type="region of interest" description="Disordered" evidence="1">
    <location>
        <begin position="195"/>
        <end position="243"/>
    </location>
</feature>
<dbReference type="HOGENOM" id="CLU_1143916_0_0_1"/>
<dbReference type="GO" id="GO:0005643">
    <property type="term" value="C:nuclear pore"/>
    <property type="evidence" value="ECO:0007669"/>
    <property type="project" value="InterPro"/>
</dbReference>
<feature type="region of interest" description="Disordered" evidence="1">
    <location>
        <begin position="170"/>
        <end position="189"/>
    </location>
</feature>
<proteinExistence type="predicted"/>